<name>A0A0H5C8I0_CYBJN</name>
<evidence type="ECO:0000313" key="1">
    <source>
        <dbReference type="EMBL" id="CEP24601.1"/>
    </source>
</evidence>
<dbReference type="Proteomes" id="UP000038830">
    <property type="component" value="Unassembled WGS sequence"/>
</dbReference>
<gene>
    <name evidence="1" type="ORF">BN1211_5471</name>
</gene>
<organism evidence="1 2">
    <name type="scientific">Cyberlindnera jadinii (strain ATCC 18201 / CBS 1600 / BCRC 20928 / JCM 3617 / NBRC 0987 / NRRL Y-1542)</name>
    <name type="common">Torula yeast</name>
    <name type="synonym">Candida utilis</name>
    <dbReference type="NCBI Taxonomy" id="983966"/>
    <lineage>
        <taxon>Eukaryota</taxon>
        <taxon>Fungi</taxon>
        <taxon>Dikarya</taxon>
        <taxon>Ascomycota</taxon>
        <taxon>Saccharomycotina</taxon>
        <taxon>Saccharomycetes</taxon>
        <taxon>Phaffomycetales</taxon>
        <taxon>Phaffomycetaceae</taxon>
        <taxon>Cyberlindnera</taxon>
    </lineage>
</organism>
<reference evidence="2" key="1">
    <citation type="journal article" date="2015" name="J. Biotechnol.">
        <title>The structure of the Cyberlindnera jadinii genome and its relation to Candida utilis analyzed by the occurrence of single nucleotide polymorphisms.</title>
        <authorList>
            <person name="Rupp O."/>
            <person name="Brinkrolf K."/>
            <person name="Buerth C."/>
            <person name="Kunigo M."/>
            <person name="Schneider J."/>
            <person name="Jaenicke S."/>
            <person name="Goesmann A."/>
            <person name="Puehler A."/>
            <person name="Jaeger K.-E."/>
            <person name="Ernst J.F."/>
        </authorList>
    </citation>
    <scope>NUCLEOTIDE SEQUENCE [LARGE SCALE GENOMIC DNA]</scope>
    <source>
        <strain evidence="2">ATCC 18201 / CBS 1600 / BCRC 20928 / JCM 3617 / NBRC 0987 / NRRL Y-1542</strain>
    </source>
</reference>
<proteinExistence type="predicted"/>
<evidence type="ECO:0000313" key="2">
    <source>
        <dbReference type="Proteomes" id="UP000038830"/>
    </source>
</evidence>
<accession>A0A0H5C8I0</accession>
<dbReference type="AlphaFoldDB" id="A0A0H5C8I0"/>
<protein>
    <submittedName>
        <fullName evidence="1">Uncharacterized protein</fullName>
    </submittedName>
</protein>
<sequence>MACLPASQQVEHTGEEVYSLYCWITLWCSSSQLLRYKPLQSSRPSNHHDKIYTRIFLT</sequence>
<dbReference type="EMBL" id="CDQK01000006">
    <property type="protein sequence ID" value="CEP24601.1"/>
    <property type="molecule type" value="Genomic_DNA"/>
</dbReference>